<name>A0ABR7M5R2_9BACT</name>
<comment type="similarity">
    <text evidence="1">Belongs to the short-chain dehydrogenases/reductases (SDR) family.</text>
</comment>
<gene>
    <name evidence="3" type="ORF">BC349_05295</name>
</gene>
<dbReference type="PANTHER" id="PTHR24321:SF8">
    <property type="entry name" value="ESTRADIOL 17-BETA-DEHYDROGENASE 8-RELATED"/>
    <property type="match status" value="1"/>
</dbReference>
<evidence type="ECO:0000256" key="1">
    <source>
        <dbReference type="ARBA" id="ARBA00006484"/>
    </source>
</evidence>
<dbReference type="PROSITE" id="PS00061">
    <property type="entry name" value="ADH_SHORT"/>
    <property type="match status" value="1"/>
</dbReference>
<evidence type="ECO:0000313" key="3">
    <source>
        <dbReference type="EMBL" id="MBC6490368.1"/>
    </source>
</evidence>
<dbReference type="CDD" id="cd05233">
    <property type="entry name" value="SDR_c"/>
    <property type="match status" value="1"/>
</dbReference>
<sequence>MKKLDNKVALVTGAGSGLGKAISLLFAAEGARLVASDINETSLAALKEEVSGNGGTITTVVANMAKAEDIENMISLAVKEYGTLDIVVNNAGIMDNFSPVAEVDDQVWQRLMDVNLTGPFKAMRASLKIMLAKQSGVIVNIASIGGLQGARAGAAYTASKHALIGLTKNTGYMYAKSGIRCNAIAPGAMETNIGSTIDYSKVTPLINERIMTGLSLNPRSSNPSEVASVALFLASDDASFINGTTVVADGGWTAF</sequence>
<comment type="caution">
    <text evidence="3">The sequence shown here is derived from an EMBL/GenBank/DDBJ whole genome shotgun (WGS) entry which is preliminary data.</text>
</comment>
<dbReference type="PANTHER" id="PTHR24321">
    <property type="entry name" value="DEHYDROGENASES, SHORT CHAIN"/>
    <property type="match status" value="1"/>
</dbReference>
<dbReference type="Proteomes" id="UP000765802">
    <property type="component" value="Unassembled WGS sequence"/>
</dbReference>
<organism evidence="3 4">
    <name type="scientific">Flavihumibacter stibioxidans</name>
    <dbReference type="NCBI Taxonomy" id="1834163"/>
    <lineage>
        <taxon>Bacteria</taxon>
        <taxon>Pseudomonadati</taxon>
        <taxon>Bacteroidota</taxon>
        <taxon>Chitinophagia</taxon>
        <taxon>Chitinophagales</taxon>
        <taxon>Chitinophagaceae</taxon>
        <taxon>Flavihumibacter</taxon>
    </lineage>
</organism>
<accession>A0ABR7M5R2</accession>
<dbReference type="SUPFAM" id="SSF51735">
    <property type="entry name" value="NAD(P)-binding Rossmann-fold domains"/>
    <property type="match status" value="1"/>
</dbReference>
<protein>
    <submittedName>
        <fullName evidence="3">3-ketoacyl-ACP reductase</fullName>
    </submittedName>
</protein>
<keyword evidence="4" id="KW-1185">Reference proteome</keyword>
<dbReference type="PRINTS" id="PR00081">
    <property type="entry name" value="GDHRDH"/>
</dbReference>
<reference evidence="3 4" key="1">
    <citation type="submission" date="2016-07" db="EMBL/GenBank/DDBJ databases">
        <title>Genome analysis of Flavihumibacter stibioxidans YS-17.</title>
        <authorList>
            <person name="Shi K."/>
            <person name="Han Y."/>
            <person name="Wang G."/>
        </authorList>
    </citation>
    <scope>NUCLEOTIDE SEQUENCE [LARGE SCALE GENOMIC DNA]</scope>
    <source>
        <strain evidence="3 4">YS-17</strain>
    </source>
</reference>
<dbReference type="InterPro" id="IPR020904">
    <property type="entry name" value="Sc_DH/Rdtase_CS"/>
</dbReference>
<dbReference type="NCBIfam" id="NF005559">
    <property type="entry name" value="PRK07231.1"/>
    <property type="match status" value="1"/>
</dbReference>
<dbReference type="InterPro" id="IPR002347">
    <property type="entry name" value="SDR_fam"/>
</dbReference>
<dbReference type="Gene3D" id="3.40.50.720">
    <property type="entry name" value="NAD(P)-binding Rossmann-like Domain"/>
    <property type="match status" value="1"/>
</dbReference>
<evidence type="ECO:0000256" key="2">
    <source>
        <dbReference type="ARBA" id="ARBA00023002"/>
    </source>
</evidence>
<dbReference type="Pfam" id="PF13561">
    <property type="entry name" value="adh_short_C2"/>
    <property type="match status" value="1"/>
</dbReference>
<dbReference type="EMBL" id="MBUA01000001">
    <property type="protein sequence ID" value="MBC6490368.1"/>
    <property type="molecule type" value="Genomic_DNA"/>
</dbReference>
<keyword evidence="2" id="KW-0560">Oxidoreductase</keyword>
<proteinExistence type="inferred from homology"/>
<dbReference type="InterPro" id="IPR036291">
    <property type="entry name" value="NAD(P)-bd_dom_sf"/>
</dbReference>
<dbReference type="PRINTS" id="PR00080">
    <property type="entry name" value="SDRFAMILY"/>
</dbReference>
<evidence type="ECO:0000313" key="4">
    <source>
        <dbReference type="Proteomes" id="UP000765802"/>
    </source>
</evidence>